<dbReference type="SMART" id="SM00194">
    <property type="entry name" value="PTPc"/>
    <property type="match status" value="1"/>
</dbReference>
<comment type="subcellular location">
    <subcellularLocation>
        <location evidence="1">Membrane</location>
        <topology evidence="1">Single-pass type I membrane protein</topology>
    </subcellularLocation>
</comment>
<dbReference type="Pfam" id="PF00041">
    <property type="entry name" value="fn3"/>
    <property type="match status" value="2"/>
</dbReference>
<dbReference type="InterPro" id="IPR000242">
    <property type="entry name" value="PTP_cat"/>
</dbReference>
<feature type="domain" description="Fibronectin type-III" evidence="15">
    <location>
        <begin position="1320"/>
        <end position="1418"/>
    </location>
</feature>
<dbReference type="Pfam" id="PF00102">
    <property type="entry name" value="Y_phosphatase"/>
    <property type="match status" value="1"/>
</dbReference>
<evidence type="ECO:0000256" key="7">
    <source>
        <dbReference type="ARBA" id="ARBA00022989"/>
    </source>
</evidence>
<organism evidence="16 17">
    <name type="scientific">Sinanodonta woodiana</name>
    <name type="common">Chinese pond mussel</name>
    <name type="synonym">Anodonta woodiana</name>
    <dbReference type="NCBI Taxonomy" id="1069815"/>
    <lineage>
        <taxon>Eukaryota</taxon>
        <taxon>Metazoa</taxon>
        <taxon>Spiralia</taxon>
        <taxon>Lophotrochozoa</taxon>
        <taxon>Mollusca</taxon>
        <taxon>Bivalvia</taxon>
        <taxon>Autobranchia</taxon>
        <taxon>Heteroconchia</taxon>
        <taxon>Palaeoheterodonta</taxon>
        <taxon>Unionida</taxon>
        <taxon>Unionoidea</taxon>
        <taxon>Unionidae</taxon>
        <taxon>Unioninae</taxon>
        <taxon>Sinanodonta</taxon>
    </lineage>
</organism>
<comment type="caution">
    <text evidence="16">The sequence shown here is derived from an EMBL/GenBank/DDBJ whole genome shotgun (WGS) entry which is preliminary data.</text>
</comment>
<dbReference type="SUPFAM" id="SSF52799">
    <property type="entry name" value="(Phosphotyrosine protein) phosphatases II"/>
    <property type="match status" value="1"/>
</dbReference>
<dbReference type="PROSITE" id="PS50055">
    <property type="entry name" value="TYR_PHOSPHATASE_PTP"/>
    <property type="match status" value="1"/>
</dbReference>
<dbReference type="Gene3D" id="3.90.190.10">
    <property type="entry name" value="Protein tyrosine phosphatase superfamily"/>
    <property type="match status" value="1"/>
</dbReference>
<gene>
    <name evidence="16" type="ORF">ACJMK2_029178</name>
</gene>
<feature type="transmembrane region" description="Helical" evidence="11">
    <location>
        <begin position="1724"/>
        <end position="1746"/>
    </location>
</feature>
<evidence type="ECO:0000256" key="2">
    <source>
        <dbReference type="ARBA" id="ARBA00013064"/>
    </source>
</evidence>
<dbReference type="InterPro" id="IPR036116">
    <property type="entry name" value="FN3_sf"/>
</dbReference>
<dbReference type="Proteomes" id="UP001634394">
    <property type="component" value="Unassembled WGS sequence"/>
</dbReference>
<accession>A0ABD3X9U2</accession>
<evidence type="ECO:0000256" key="3">
    <source>
        <dbReference type="ARBA" id="ARBA00022692"/>
    </source>
</evidence>
<feature type="domain" description="Tyrosine-protein phosphatase" evidence="13">
    <location>
        <begin position="1803"/>
        <end position="2059"/>
    </location>
</feature>
<evidence type="ECO:0000313" key="17">
    <source>
        <dbReference type="Proteomes" id="UP001634394"/>
    </source>
</evidence>
<proteinExistence type="predicted"/>
<evidence type="ECO:0000256" key="6">
    <source>
        <dbReference type="ARBA" id="ARBA00022912"/>
    </source>
</evidence>
<feature type="domain" description="Fibronectin type-III" evidence="15">
    <location>
        <begin position="374"/>
        <end position="471"/>
    </location>
</feature>
<feature type="signal peptide" evidence="12">
    <location>
        <begin position="1"/>
        <end position="23"/>
    </location>
</feature>
<evidence type="ECO:0000256" key="11">
    <source>
        <dbReference type="SAM" id="Phobius"/>
    </source>
</evidence>
<feature type="domain" description="Tyrosine specific protein phosphatases" evidence="14">
    <location>
        <begin position="1978"/>
        <end position="2050"/>
    </location>
</feature>
<evidence type="ECO:0000256" key="10">
    <source>
        <dbReference type="ARBA" id="ARBA00051722"/>
    </source>
</evidence>
<feature type="domain" description="Fibronectin type-III" evidence="15">
    <location>
        <begin position="566"/>
        <end position="660"/>
    </location>
</feature>
<keyword evidence="3 11" id="KW-0812">Transmembrane</keyword>
<dbReference type="GO" id="GO:0016020">
    <property type="term" value="C:membrane"/>
    <property type="evidence" value="ECO:0007669"/>
    <property type="project" value="UniProtKB-SubCell"/>
</dbReference>
<dbReference type="SMART" id="SM00060">
    <property type="entry name" value="FN3"/>
    <property type="match status" value="16"/>
</dbReference>
<dbReference type="EC" id="3.1.3.48" evidence="2"/>
<keyword evidence="17" id="KW-1185">Reference proteome</keyword>
<dbReference type="InterPro" id="IPR003595">
    <property type="entry name" value="Tyr_Pase_cat"/>
</dbReference>
<dbReference type="InterPro" id="IPR003961">
    <property type="entry name" value="FN3_dom"/>
</dbReference>
<comment type="catalytic activity">
    <reaction evidence="10">
        <text>O-phospho-L-tyrosyl-[protein] + H2O = L-tyrosyl-[protein] + phosphate</text>
        <dbReference type="Rhea" id="RHEA:10684"/>
        <dbReference type="Rhea" id="RHEA-COMP:10136"/>
        <dbReference type="Rhea" id="RHEA-COMP:20101"/>
        <dbReference type="ChEBI" id="CHEBI:15377"/>
        <dbReference type="ChEBI" id="CHEBI:43474"/>
        <dbReference type="ChEBI" id="CHEBI:46858"/>
        <dbReference type="ChEBI" id="CHEBI:61978"/>
        <dbReference type="EC" id="3.1.3.48"/>
    </reaction>
</comment>
<evidence type="ECO:0000256" key="9">
    <source>
        <dbReference type="ARBA" id="ARBA00023180"/>
    </source>
</evidence>
<dbReference type="CDD" id="cd00063">
    <property type="entry name" value="FN3"/>
    <property type="match status" value="4"/>
</dbReference>
<reference evidence="16 17" key="1">
    <citation type="submission" date="2024-11" db="EMBL/GenBank/DDBJ databases">
        <title>Chromosome-level genome assembly of the freshwater bivalve Anodonta woodiana.</title>
        <authorList>
            <person name="Chen X."/>
        </authorList>
    </citation>
    <scope>NUCLEOTIDE SEQUENCE [LARGE SCALE GENOMIC DNA]</scope>
    <source>
        <strain evidence="16">MN2024</strain>
        <tissue evidence="16">Gills</tissue>
    </source>
</reference>
<dbReference type="PANTHER" id="PTHR46957">
    <property type="entry name" value="CYTOKINE RECEPTOR"/>
    <property type="match status" value="1"/>
</dbReference>
<evidence type="ECO:0000259" key="14">
    <source>
        <dbReference type="PROSITE" id="PS50056"/>
    </source>
</evidence>
<dbReference type="PROSITE" id="PS50853">
    <property type="entry name" value="FN3"/>
    <property type="match status" value="4"/>
</dbReference>
<dbReference type="PRINTS" id="PR00700">
    <property type="entry name" value="PRTYPHPHTASE"/>
</dbReference>
<sequence length="2092" mass="229994">MYISCLVIPVFYIILFEVPKCLSTTISTGLIPASTTEATTKSATSENISATNNQTTTINTQPVITAIRTTATATSTMEVTATTSTGTSSTSVPEAPICLNVTSFGPSSYRIYWQINETSGATYFHINHDGSDNFINVSRDSACTRNTTICDYNISDMWPGKAYIIQIYSSAHGIQSNTCWIKITTIPETPMCLYMTSLNTTSVQVFWQTRNTSGATYFQISHNGPGNPFNISRESACSKSAIICSHIITDLEPGKTYDVNIFASSYDVQSDKCSLEATTVPDTPICLDMTSLNTTSVQVFWQISNTSGATYFQISHDSSGNPFNISKESACSQYTNLCTNVITDLDPARTYVVHIFAYAYGIRSDKCSLEATTVPEAPVCLNVTSVSPSSILVYWRINDLGGATYFQVSYNGTEIPSNVSRDSACGPNSTICSLAISNLEPGKKYDIEIFASAYGIQSAECLLAGNTIPEAPMCLNVTTLSPTALQVYWLVNYTGGAAYVLIIHNGSATYDDVSSVNACSQNSTLCNQTIIELQPGTTYSIEIYTFAHGSENSQSCSLLGTTMPNAPECSQVRTLSTSSLQVSWVIDVSGGATDFQINIGDRIETVPRTVICGASSIYHVCEYTITGLNPGKTYDITIYAVTNGVHNDNPCFLNGSTMPEPPTCLHVTSLSPTSLQVQWQAHYTGGANSFHISHNGSANYITASRDSACSSSSTLCSVNITALRPGKTYNVAVRAFSYGIQNNQSCSLAGTTVPNAPNCSHVSAVNTSALQVNWYKDIVGGGTDFVIHLNGGVYNFTVSNETACSTSSLCSYTINGLVPASEHDIKIFASTHGVLNTDACVLFGITMPEAPICLNVTSISPTALQVYWQVNYTGGPTYFLITHDGSAAYANVSRENACSQTSIFCKQNITDLQPGRTYDINIFTSAYGVQNIHSCSLLGTTMPRNPECSQVKTLNTSALQVFWRIHVTGGATEFKIKVGVQNETVAMTDICNASTFSAFYFCHYTVTGLHPGSVYDIAIFSSTNGIQNDKFCSLHGTTMPEAPTCLNVTALSPTALQIQWQITHEGGATYFYISHMGSGSYVNISRDSACPLSGTLCSVNVTTLFGPGRRYNIAVSAFSYGIQNEQTCSLLGTTMPNPPHCSHVSAVNTSALQVYWYKDFVGGGTDFVLQFDGSMHNYTVSKETACSSSYCSYIFTGLAPGTEHDITIFASAYGILNNMACSLYGITMPNEPTCLNATALNTSAVQVLWQKPEGTTHFQIKLDSEYTDANVSSAIACLSSSVCSRIITDLTPGLRHIFNIFASSRDVQNSQSCSLIGTAVPSEPIRFQTIQRTPHNFTVSWEDGSGYRDFYRVVYNCSSPNEPSQSWKDYKDLSPTVKTYTSIYLEPGTQCEIKVYAVVITGILSSPLRSSVSTTESAPGPVSYFNISEAAATYMKINWLTPSIRNGIIRGYTLSVRENHRYCVEQPACVKHLTFSKELGGQKHQMCQDTITWTDNASCSTDVNPACRSLLLRNLKPYVTYSIGIKAYTVCSGHEILLNATTLATAPPYPSRTPTQSTAHVTDRTRQIAIDLPLSDFLCNTVFGFPESWGVIVSQYSKATDDPFRGNTSDFLNKLDLKYTSWRDIKDHDNFPPYRATHEAWRPTESCVGAERNKRSTKTQNLLDRVSYIIGEDGDCSGTGQRFCNGYLKQNTEYSFRVYVCTSGGCTESFWSPPIKTDKDSSSLIIALSVISSSLLLFCITVVAILRMRKMLCFKDYKIEDTRTFTYDTPFGMGSKLKIHRPIKLSELKNHVDTMHKDSNVGFSTEYKFLKEIEPKHSTEAAESQACRSKNRYTNILPYDHSRVKLLPIEDEEGSDYINANYIQGYNSKREYIAAQGPLPSTRDDFWRMVWEQSAEIIVMLTKCTEKGRVKCDKYWPDVNEPVFHGELIVNVSSESTLGDYIIRVIQLRLAQITKKVYHFSFLNWPDMGCPKAPSALLNFVTSVRTYVKPNFQSPIVVHCSAGVGRTGTFIAIDHLMQQVRDYDEVDIFNLVYEMRNQRCNMVQTEDQYVYIHDSILEYITEDDDGEEEEGIYVNKDTDHNNVYENTAYTQE</sequence>
<dbReference type="PROSITE" id="PS00383">
    <property type="entry name" value="TYR_PHOSPHATASE_1"/>
    <property type="match status" value="1"/>
</dbReference>
<dbReference type="PROSITE" id="PS50056">
    <property type="entry name" value="TYR_PHOSPHATASE_2"/>
    <property type="match status" value="1"/>
</dbReference>
<feature type="chain" id="PRO_5044765825" description="protein-tyrosine-phosphatase" evidence="12">
    <location>
        <begin position="24"/>
        <end position="2092"/>
    </location>
</feature>
<evidence type="ECO:0000259" key="15">
    <source>
        <dbReference type="PROSITE" id="PS50853"/>
    </source>
</evidence>
<dbReference type="InterPro" id="IPR016130">
    <property type="entry name" value="Tyr_Pase_AS"/>
</dbReference>
<keyword evidence="9" id="KW-0325">Glycoprotein</keyword>
<keyword evidence="7 11" id="KW-1133">Transmembrane helix</keyword>
<evidence type="ECO:0000256" key="5">
    <source>
        <dbReference type="ARBA" id="ARBA00022801"/>
    </source>
</evidence>
<keyword evidence="6" id="KW-0904">Protein phosphatase</keyword>
<dbReference type="PANTHER" id="PTHR46957:SF3">
    <property type="entry name" value="CYTOKINE RECEPTOR"/>
    <property type="match status" value="1"/>
</dbReference>
<evidence type="ECO:0000313" key="16">
    <source>
        <dbReference type="EMBL" id="KAL3882875.1"/>
    </source>
</evidence>
<dbReference type="InterPro" id="IPR013783">
    <property type="entry name" value="Ig-like_fold"/>
</dbReference>
<dbReference type="GO" id="GO:0004725">
    <property type="term" value="F:protein tyrosine phosphatase activity"/>
    <property type="evidence" value="ECO:0007669"/>
    <property type="project" value="UniProtKB-EC"/>
</dbReference>
<keyword evidence="4 12" id="KW-0732">Signal</keyword>
<dbReference type="SMART" id="SM00404">
    <property type="entry name" value="PTPc_motif"/>
    <property type="match status" value="1"/>
</dbReference>
<dbReference type="InterPro" id="IPR050713">
    <property type="entry name" value="RTP_Phos/Ushers"/>
</dbReference>
<feature type="domain" description="Fibronectin type-III" evidence="15">
    <location>
        <begin position="661"/>
        <end position="755"/>
    </location>
</feature>
<keyword evidence="8 11" id="KW-0472">Membrane</keyword>
<evidence type="ECO:0000256" key="12">
    <source>
        <dbReference type="SAM" id="SignalP"/>
    </source>
</evidence>
<keyword evidence="5" id="KW-0378">Hydrolase</keyword>
<dbReference type="InterPro" id="IPR029021">
    <property type="entry name" value="Prot-tyrosine_phosphatase-like"/>
</dbReference>
<name>A0ABD3X9U2_SINWO</name>
<dbReference type="FunFam" id="3.90.190.10:FF:000009">
    <property type="entry name" value="Receptor-type tyrosine-protein phosphatase beta"/>
    <property type="match status" value="1"/>
</dbReference>
<dbReference type="SUPFAM" id="SSF49265">
    <property type="entry name" value="Fibronectin type III"/>
    <property type="match status" value="8"/>
</dbReference>
<evidence type="ECO:0000256" key="4">
    <source>
        <dbReference type="ARBA" id="ARBA00022729"/>
    </source>
</evidence>
<dbReference type="Gene3D" id="2.60.40.10">
    <property type="entry name" value="Immunoglobulins"/>
    <property type="match status" value="11"/>
</dbReference>
<evidence type="ECO:0000256" key="8">
    <source>
        <dbReference type="ARBA" id="ARBA00023136"/>
    </source>
</evidence>
<dbReference type="InterPro" id="IPR000387">
    <property type="entry name" value="Tyr_Pase_dom"/>
</dbReference>
<protein>
    <recommendedName>
        <fullName evidence="2">protein-tyrosine-phosphatase</fullName>
        <ecNumber evidence="2">3.1.3.48</ecNumber>
    </recommendedName>
</protein>
<evidence type="ECO:0000256" key="1">
    <source>
        <dbReference type="ARBA" id="ARBA00004479"/>
    </source>
</evidence>
<evidence type="ECO:0000259" key="13">
    <source>
        <dbReference type="PROSITE" id="PS50055"/>
    </source>
</evidence>
<dbReference type="EMBL" id="JBJQND010000003">
    <property type="protein sequence ID" value="KAL3882875.1"/>
    <property type="molecule type" value="Genomic_DNA"/>
</dbReference>